<dbReference type="STRING" id="436017.A4S4P3"/>
<dbReference type="GeneID" id="5004547"/>
<feature type="region of interest" description="Disordered" evidence="1">
    <location>
        <begin position="1"/>
        <end position="22"/>
    </location>
</feature>
<name>A4S4P3_OSTLU</name>
<dbReference type="Pfam" id="PF10502">
    <property type="entry name" value="Peptidase_S26"/>
    <property type="match status" value="1"/>
</dbReference>
<protein>
    <recommendedName>
        <fullName evidence="2">Peptidase S26 domain-containing protein</fullName>
    </recommendedName>
</protein>
<evidence type="ECO:0000313" key="4">
    <source>
        <dbReference type="Proteomes" id="UP000001568"/>
    </source>
</evidence>
<dbReference type="HOGENOM" id="CLU_1527657_0_0_1"/>
<dbReference type="Proteomes" id="UP000001568">
    <property type="component" value="Chromosome 11"/>
</dbReference>
<proteinExistence type="predicted"/>
<accession>A4S4P3</accession>
<dbReference type="GO" id="GO:0006465">
    <property type="term" value="P:signal peptide processing"/>
    <property type="evidence" value="ECO:0007669"/>
    <property type="project" value="InterPro"/>
</dbReference>
<sequence length="176" mass="18335">MTPTLRGGARDAPGPSSARGGSGTEYVLARRLAHPFRSAAIGDVVAFAHPSDATRTLIRRVSATEGDELVDAANASVYVVPKDHAWVTADADAETDSAKSAGRHEDSRSFGPVDAWALEWRVMYSMRSAVDHATVENSAAARAADAPVLEAELANAMEALGWDGEGEGEGEGGEGD</sequence>
<dbReference type="eggNOG" id="KOG1568">
    <property type="taxonomic scope" value="Eukaryota"/>
</dbReference>
<dbReference type="AlphaFoldDB" id="A4S4P3"/>
<feature type="domain" description="Peptidase S26" evidence="2">
    <location>
        <begin position="24"/>
        <end position="91"/>
    </location>
</feature>
<dbReference type="KEGG" id="olu:OSTLU_26480"/>
<reference evidence="3 4" key="1">
    <citation type="journal article" date="2007" name="Proc. Natl. Acad. Sci. U.S.A.">
        <title>The tiny eukaryote Ostreococcus provides genomic insights into the paradox of plankton speciation.</title>
        <authorList>
            <person name="Palenik B."/>
            <person name="Grimwood J."/>
            <person name="Aerts A."/>
            <person name="Rouze P."/>
            <person name="Salamov A."/>
            <person name="Putnam N."/>
            <person name="Dupont C."/>
            <person name="Jorgensen R."/>
            <person name="Derelle E."/>
            <person name="Rombauts S."/>
            <person name="Zhou K."/>
            <person name="Otillar R."/>
            <person name="Merchant S.S."/>
            <person name="Podell S."/>
            <person name="Gaasterland T."/>
            <person name="Napoli C."/>
            <person name="Gendler K."/>
            <person name="Manuell A."/>
            <person name="Tai V."/>
            <person name="Vallon O."/>
            <person name="Piganeau G."/>
            <person name="Jancek S."/>
            <person name="Heijde M."/>
            <person name="Jabbari K."/>
            <person name="Bowler C."/>
            <person name="Lohr M."/>
            <person name="Robbens S."/>
            <person name="Werner G."/>
            <person name="Dubchak I."/>
            <person name="Pazour G.J."/>
            <person name="Ren Q."/>
            <person name="Paulsen I."/>
            <person name="Delwiche C."/>
            <person name="Schmutz J."/>
            <person name="Rokhsar D."/>
            <person name="Van de Peer Y."/>
            <person name="Moreau H."/>
            <person name="Grigoriev I.V."/>
        </authorList>
    </citation>
    <scope>NUCLEOTIDE SEQUENCE [LARGE SCALE GENOMIC DNA]</scope>
    <source>
        <strain evidence="3 4">CCE9901</strain>
    </source>
</reference>
<dbReference type="Gene3D" id="2.10.109.10">
    <property type="entry name" value="Umud Fragment, subunit A"/>
    <property type="match status" value="1"/>
</dbReference>
<dbReference type="SUPFAM" id="SSF51306">
    <property type="entry name" value="LexA/Signal peptidase"/>
    <property type="match status" value="1"/>
</dbReference>
<dbReference type="CDD" id="cd06530">
    <property type="entry name" value="S26_SPase_I"/>
    <property type="match status" value="1"/>
</dbReference>
<evidence type="ECO:0000313" key="3">
    <source>
        <dbReference type="EMBL" id="ABO98763.1"/>
    </source>
</evidence>
<gene>
    <name evidence="3" type="ORF">OSTLU_26480</name>
</gene>
<evidence type="ECO:0000259" key="2">
    <source>
        <dbReference type="Pfam" id="PF10502"/>
    </source>
</evidence>
<dbReference type="PANTHER" id="PTHR47040:SF1">
    <property type="entry name" value="MITOCHONDRIAL ATP-INDEPENDENT INNER MEMBRANE PROTEASE SUBUNIT 2"/>
    <property type="match status" value="1"/>
</dbReference>
<dbReference type="GO" id="GO:0004252">
    <property type="term" value="F:serine-type endopeptidase activity"/>
    <property type="evidence" value="ECO:0007669"/>
    <property type="project" value="InterPro"/>
</dbReference>
<dbReference type="Gramene" id="ABO98763">
    <property type="protein sequence ID" value="ABO98763"/>
    <property type="gene ID" value="OSTLU_26480"/>
</dbReference>
<dbReference type="PANTHER" id="PTHR47040">
    <property type="entry name" value="OSJNBA0068L06.9 PROTEIN"/>
    <property type="match status" value="1"/>
</dbReference>
<keyword evidence="4" id="KW-1185">Reference proteome</keyword>
<dbReference type="EMBL" id="CP000591">
    <property type="protein sequence ID" value="ABO98763.1"/>
    <property type="molecule type" value="Genomic_DNA"/>
</dbReference>
<organism evidence="3 4">
    <name type="scientific">Ostreococcus lucimarinus (strain CCE9901)</name>
    <dbReference type="NCBI Taxonomy" id="436017"/>
    <lineage>
        <taxon>Eukaryota</taxon>
        <taxon>Viridiplantae</taxon>
        <taxon>Chlorophyta</taxon>
        <taxon>Mamiellophyceae</taxon>
        <taxon>Mamiellales</taxon>
        <taxon>Bathycoccaceae</taxon>
        <taxon>Ostreococcus</taxon>
    </lineage>
</organism>
<dbReference type="RefSeq" id="XP_001420470.1">
    <property type="nucleotide sequence ID" value="XM_001420433.1"/>
</dbReference>
<evidence type="ECO:0000256" key="1">
    <source>
        <dbReference type="SAM" id="MobiDB-lite"/>
    </source>
</evidence>
<dbReference type="InterPro" id="IPR053307">
    <property type="entry name" value="Mitochondrial_IM_protease"/>
</dbReference>
<dbReference type="InterPro" id="IPR036286">
    <property type="entry name" value="LexA/Signal_pep-like_sf"/>
</dbReference>
<dbReference type="InterPro" id="IPR019533">
    <property type="entry name" value="Peptidase_S26"/>
</dbReference>
<dbReference type="OrthoDB" id="308440at2759"/>